<feature type="compositionally biased region" description="Low complexity" evidence="1">
    <location>
        <begin position="172"/>
        <end position="185"/>
    </location>
</feature>
<feature type="region of interest" description="Disordered" evidence="1">
    <location>
        <begin position="21"/>
        <end position="58"/>
    </location>
</feature>
<comment type="caution">
    <text evidence="2">The sequence shown here is derived from an EMBL/GenBank/DDBJ whole genome shotgun (WGS) entry which is preliminary data.</text>
</comment>
<feature type="region of interest" description="Disordered" evidence="1">
    <location>
        <begin position="326"/>
        <end position="350"/>
    </location>
</feature>
<feature type="compositionally biased region" description="Basic and acidic residues" evidence="1">
    <location>
        <begin position="249"/>
        <end position="261"/>
    </location>
</feature>
<organism evidence="2 3">
    <name type="scientific">Pycnococcus provasolii</name>
    <dbReference type="NCBI Taxonomy" id="41880"/>
    <lineage>
        <taxon>Eukaryota</taxon>
        <taxon>Viridiplantae</taxon>
        <taxon>Chlorophyta</taxon>
        <taxon>Pseudoscourfieldiophyceae</taxon>
        <taxon>Pseudoscourfieldiales</taxon>
        <taxon>Pycnococcaceae</taxon>
        <taxon>Pycnococcus</taxon>
    </lineage>
</organism>
<proteinExistence type="predicted"/>
<evidence type="ECO:0000313" key="2">
    <source>
        <dbReference type="EMBL" id="GHP03700.1"/>
    </source>
</evidence>
<reference evidence="2" key="1">
    <citation type="submission" date="2020-10" db="EMBL/GenBank/DDBJ databases">
        <title>Unveiling of a novel bifunctional photoreceptor, Dualchrome1, isolated from a cosmopolitan green alga.</title>
        <authorList>
            <person name="Suzuki S."/>
            <person name="Kawachi M."/>
        </authorList>
    </citation>
    <scope>NUCLEOTIDE SEQUENCE</scope>
    <source>
        <strain evidence="2">NIES 2893</strain>
    </source>
</reference>
<evidence type="ECO:0000313" key="3">
    <source>
        <dbReference type="Proteomes" id="UP000660262"/>
    </source>
</evidence>
<dbReference type="AlphaFoldDB" id="A0A830HCV7"/>
<accession>A0A830HCV7</accession>
<keyword evidence="3" id="KW-1185">Reference proteome</keyword>
<feature type="region of interest" description="Disordered" evidence="1">
    <location>
        <begin position="75"/>
        <end position="103"/>
    </location>
</feature>
<feature type="region of interest" description="Disordered" evidence="1">
    <location>
        <begin position="121"/>
        <end position="191"/>
    </location>
</feature>
<feature type="compositionally biased region" description="Polar residues" evidence="1">
    <location>
        <begin position="21"/>
        <end position="34"/>
    </location>
</feature>
<name>A0A830HCV7_9CHLO</name>
<feature type="region of interest" description="Disordered" evidence="1">
    <location>
        <begin position="249"/>
        <end position="284"/>
    </location>
</feature>
<feature type="compositionally biased region" description="Low complexity" evidence="1">
    <location>
        <begin position="35"/>
        <end position="44"/>
    </location>
</feature>
<gene>
    <name evidence="2" type="ORF">PPROV_000245500</name>
</gene>
<protein>
    <submittedName>
        <fullName evidence="2">Uncharacterized protein</fullName>
    </submittedName>
</protein>
<dbReference type="Proteomes" id="UP000660262">
    <property type="component" value="Unassembled WGS sequence"/>
</dbReference>
<dbReference type="EMBL" id="BNJQ01000006">
    <property type="protein sequence ID" value="GHP03700.1"/>
    <property type="molecule type" value="Genomic_DNA"/>
</dbReference>
<sequence>MSSDTMTYGPLDVVDGDAAVQSESLSTQRYHNNTSSSSSSSSSSTKPSTFARKKTNNWSAEDEALRMELLVAKGAVQRRNSRWKHVSASAPATPDHNAGEHETSPAAVAIATATAARFLDWNTSTGGTPPQSVRPAAVPRGTQTAPPRVIDADAQTAPPPRGVDAGVQASHAANTRDAATDADAPAVRERGQQTASTACREAGVQHGASFTDGGAIVDPYAKLEEAELELARWKARARAAVTELKALKEKQEQEQQHKQHYADPSPRLPRPPSQDAAKRAARMAETVEARARKMAEEMSRDALDRAAQALDAAEASAKLVATLLAERGDNGKSPSPARMFGKDVTNARGR</sequence>
<evidence type="ECO:0000256" key="1">
    <source>
        <dbReference type="SAM" id="MobiDB-lite"/>
    </source>
</evidence>
<feature type="compositionally biased region" description="Polar residues" evidence="1">
    <location>
        <begin position="121"/>
        <end position="131"/>
    </location>
</feature>